<dbReference type="InterPro" id="IPR036390">
    <property type="entry name" value="WH_DNA-bd_sf"/>
</dbReference>
<dbReference type="SUPFAM" id="SSF46785">
    <property type="entry name" value="Winged helix' DNA-binding domain"/>
    <property type="match status" value="1"/>
</dbReference>
<reference evidence="7" key="1">
    <citation type="journal article" date="2019" name="Int. J. Syst. Evol. Microbiol.">
        <title>The Global Catalogue of Microorganisms (GCM) 10K type strain sequencing project: providing services to taxonomists for standard genome sequencing and annotation.</title>
        <authorList>
            <consortium name="The Broad Institute Genomics Platform"/>
            <consortium name="The Broad Institute Genome Sequencing Center for Infectious Disease"/>
            <person name="Wu L."/>
            <person name="Ma J."/>
        </authorList>
    </citation>
    <scope>NUCLEOTIDE SEQUENCE [LARGE SCALE GENOMIC DNA]</scope>
    <source>
        <strain evidence="7">JCM 16578</strain>
    </source>
</reference>
<dbReference type="InterPro" id="IPR000485">
    <property type="entry name" value="AsnC-type_HTH_dom"/>
</dbReference>
<dbReference type="Gene3D" id="3.30.70.920">
    <property type="match status" value="1"/>
</dbReference>
<dbReference type="InterPro" id="IPR019887">
    <property type="entry name" value="Tscrpt_reg_AsnC/Lrp_C"/>
</dbReference>
<dbReference type="PANTHER" id="PTHR30154:SF34">
    <property type="entry name" value="TRANSCRIPTIONAL REGULATOR AZLB"/>
    <property type="match status" value="1"/>
</dbReference>
<evidence type="ECO:0000256" key="1">
    <source>
        <dbReference type="ARBA" id="ARBA00023015"/>
    </source>
</evidence>
<keyword evidence="7" id="KW-1185">Reference proteome</keyword>
<dbReference type="Pfam" id="PF01037">
    <property type="entry name" value="AsnC_trans_reg"/>
    <property type="match status" value="1"/>
</dbReference>
<evidence type="ECO:0000256" key="2">
    <source>
        <dbReference type="ARBA" id="ARBA00023125"/>
    </source>
</evidence>
<feature type="domain" description="Transcription regulator AsnC/Lrp ligand binding" evidence="4">
    <location>
        <begin position="243"/>
        <end position="311"/>
    </location>
</feature>
<dbReference type="InterPro" id="IPR036388">
    <property type="entry name" value="WH-like_DNA-bd_sf"/>
</dbReference>
<dbReference type="PANTHER" id="PTHR30154">
    <property type="entry name" value="LEUCINE-RESPONSIVE REGULATORY PROTEIN"/>
    <property type="match status" value="1"/>
</dbReference>
<feature type="domain" description="HTH asnC-type" evidence="5">
    <location>
        <begin position="8"/>
        <end position="45"/>
    </location>
</feature>
<dbReference type="RefSeq" id="WP_345554335.1">
    <property type="nucleotide sequence ID" value="NZ_BAAAZA010000058.1"/>
</dbReference>
<dbReference type="Gene3D" id="1.10.10.10">
    <property type="entry name" value="Winged helix-like DNA-binding domain superfamily/Winged helix DNA-binding domain"/>
    <property type="match status" value="2"/>
</dbReference>
<sequence length="327" mass="35468">MQKARRRLDTADRRITAVLMASPRASWRSVAAVLGVSERTVVRRAAPLYQDRTLRATAVRNPALFPHLVPTVLRIRCRPDRITAIAAALARRSDTVWVDILGGGDEICIVAFLDGPDARNNLLLRDLPATAAVQSWTAYDLLKVFPAGFAWSAGLLNEEESQVLWPDLTRPPEALSPLPEDKPLIDALVEDARMTYGELAHRTGRTPRAVQRRLHALVEAHVVRLATEVDLALLGVHAEALLWITVDPGAWEETGQILSQHPQVRFTAATTGSSSLLVAVAATDLSALYTFLTGTVGALTGVSAIEVTPILTGVKRTGLVRRAAVTL</sequence>
<dbReference type="Proteomes" id="UP001501563">
    <property type="component" value="Unassembled WGS sequence"/>
</dbReference>
<accession>A0ABP7LPE1</accession>
<dbReference type="InterPro" id="IPR019888">
    <property type="entry name" value="Tscrpt_reg_AsnC-like"/>
</dbReference>
<comment type="caution">
    <text evidence="6">The sequence shown here is derived from an EMBL/GenBank/DDBJ whole genome shotgun (WGS) entry which is preliminary data.</text>
</comment>
<keyword evidence="1" id="KW-0805">Transcription regulation</keyword>
<dbReference type="Pfam" id="PF13404">
    <property type="entry name" value="HTH_AsnC-type"/>
    <property type="match status" value="2"/>
</dbReference>
<keyword evidence="3" id="KW-0804">Transcription</keyword>
<keyword evidence="2" id="KW-0238">DNA-binding</keyword>
<evidence type="ECO:0000259" key="5">
    <source>
        <dbReference type="Pfam" id="PF13404"/>
    </source>
</evidence>
<dbReference type="SUPFAM" id="SSF54909">
    <property type="entry name" value="Dimeric alpha+beta barrel"/>
    <property type="match status" value="1"/>
</dbReference>
<gene>
    <name evidence="6" type="ORF">GCM10022207_87760</name>
</gene>
<name>A0ABP7LPE1_9ACTN</name>
<evidence type="ECO:0000313" key="6">
    <source>
        <dbReference type="EMBL" id="GAA3904866.1"/>
    </source>
</evidence>
<feature type="domain" description="HTH asnC-type" evidence="5">
    <location>
        <begin position="181"/>
        <end position="217"/>
    </location>
</feature>
<dbReference type="SMART" id="SM00344">
    <property type="entry name" value="HTH_ASNC"/>
    <property type="match status" value="1"/>
</dbReference>
<dbReference type="InterPro" id="IPR011008">
    <property type="entry name" value="Dimeric_a/b-barrel"/>
</dbReference>
<evidence type="ECO:0000313" key="7">
    <source>
        <dbReference type="Proteomes" id="UP001501563"/>
    </source>
</evidence>
<organism evidence="6 7">
    <name type="scientific">Streptomyces lannensis</name>
    <dbReference type="NCBI Taxonomy" id="766498"/>
    <lineage>
        <taxon>Bacteria</taxon>
        <taxon>Bacillati</taxon>
        <taxon>Actinomycetota</taxon>
        <taxon>Actinomycetes</taxon>
        <taxon>Kitasatosporales</taxon>
        <taxon>Streptomycetaceae</taxon>
        <taxon>Streptomyces</taxon>
    </lineage>
</organism>
<evidence type="ECO:0000256" key="3">
    <source>
        <dbReference type="ARBA" id="ARBA00023163"/>
    </source>
</evidence>
<protein>
    <submittedName>
        <fullName evidence="6">Lrp/AsnC family transcriptional regulator</fullName>
    </submittedName>
</protein>
<dbReference type="EMBL" id="BAAAZA010000058">
    <property type="protein sequence ID" value="GAA3904866.1"/>
    <property type="molecule type" value="Genomic_DNA"/>
</dbReference>
<proteinExistence type="predicted"/>
<evidence type="ECO:0000259" key="4">
    <source>
        <dbReference type="Pfam" id="PF01037"/>
    </source>
</evidence>